<sequence>MIRRTSAWVPAIVVVHARHSPHPGTPSDVHCSAAAKHSAATERPDPGGPVISQA</sequence>
<comment type="caution">
    <text evidence="2">The sequence shown here is derived from an EMBL/GenBank/DDBJ whole genome shotgun (WGS) entry which is preliminary data.</text>
</comment>
<evidence type="ECO:0000256" key="1">
    <source>
        <dbReference type="SAM" id="MobiDB-lite"/>
    </source>
</evidence>
<proteinExistence type="predicted"/>
<gene>
    <name evidence="2" type="ORF">MAGR_60280</name>
</gene>
<dbReference type="AlphaFoldDB" id="A0A7I9WBD2"/>
<evidence type="ECO:0000313" key="3">
    <source>
        <dbReference type="Proteomes" id="UP000465302"/>
    </source>
</evidence>
<feature type="region of interest" description="Disordered" evidence="1">
    <location>
        <begin position="18"/>
        <end position="54"/>
    </location>
</feature>
<accession>A0A7I9WBD2</accession>
<reference evidence="2 3" key="1">
    <citation type="journal article" date="2019" name="Emerg. Microbes Infect.">
        <title>Comprehensive subspecies identification of 175 nontuberculous mycobacteria species based on 7547 genomic profiles.</title>
        <authorList>
            <person name="Matsumoto Y."/>
            <person name="Kinjo T."/>
            <person name="Motooka D."/>
            <person name="Nabeya D."/>
            <person name="Jung N."/>
            <person name="Uechi K."/>
            <person name="Horii T."/>
            <person name="Iida T."/>
            <person name="Fujita J."/>
            <person name="Nakamura S."/>
        </authorList>
    </citation>
    <scope>NUCLEOTIDE SEQUENCE [LARGE SCALE GENOMIC DNA]</scope>
    <source>
        <strain evidence="2 3">JCM 6377</strain>
    </source>
</reference>
<dbReference type="Proteomes" id="UP000465302">
    <property type="component" value="Unassembled WGS sequence"/>
</dbReference>
<evidence type="ECO:0000313" key="2">
    <source>
        <dbReference type="EMBL" id="GFG54587.1"/>
    </source>
</evidence>
<protein>
    <submittedName>
        <fullName evidence="2">Uncharacterized protein</fullName>
    </submittedName>
</protein>
<name>A0A7I9WBD2_MYCAG</name>
<organism evidence="2 3">
    <name type="scientific">Mycolicibacterium agri</name>
    <name type="common">Mycobacterium agri</name>
    <dbReference type="NCBI Taxonomy" id="36811"/>
    <lineage>
        <taxon>Bacteria</taxon>
        <taxon>Bacillati</taxon>
        <taxon>Actinomycetota</taxon>
        <taxon>Actinomycetes</taxon>
        <taxon>Mycobacteriales</taxon>
        <taxon>Mycobacteriaceae</taxon>
        <taxon>Mycolicibacterium</taxon>
    </lineage>
</organism>
<dbReference type="EMBL" id="BLKS01000001">
    <property type="protein sequence ID" value="GFG54587.1"/>
    <property type="molecule type" value="Genomic_DNA"/>
</dbReference>